<protein>
    <recommendedName>
        <fullName evidence="2">ACT domain-containing protein ACR</fullName>
    </recommendedName>
    <alternativeName>
        <fullName evidence="2">Protein ACT DOMAIN REPEATS</fullName>
    </alternativeName>
</protein>
<name>A0ABC8Y5L5_9POAL</name>
<reference evidence="6" key="1">
    <citation type="submission" date="2024-06" db="EMBL/GenBank/DDBJ databases">
        <authorList>
            <person name="Ryan C."/>
        </authorList>
    </citation>
    <scope>NUCLEOTIDE SEQUENCE [LARGE SCALE GENOMIC DNA]</scope>
</reference>
<dbReference type="SUPFAM" id="SSF55021">
    <property type="entry name" value="ACT-like"/>
    <property type="match status" value="4"/>
</dbReference>
<evidence type="ECO:0000256" key="2">
    <source>
        <dbReference type="RuleBase" id="RU369043"/>
    </source>
</evidence>
<evidence type="ECO:0000256" key="1">
    <source>
        <dbReference type="ARBA" id="ARBA00022737"/>
    </source>
</evidence>
<feature type="domain" description="ACT" evidence="4">
    <location>
        <begin position="448"/>
        <end position="530"/>
    </location>
</feature>
<dbReference type="CDD" id="cd04897">
    <property type="entry name" value="ACT_ACR_3"/>
    <property type="match status" value="1"/>
</dbReference>
<dbReference type="Pfam" id="PF01842">
    <property type="entry name" value="ACT"/>
    <property type="match status" value="1"/>
</dbReference>
<dbReference type="Proteomes" id="UP001497457">
    <property type="component" value="Chromosome 16b"/>
</dbReference>
<sequence length="562" mass="61567">MAGLVVPHFRRPLTETTPAIHPHTARAAAPAGRSQHRAERNPTVPAPNFEPARRSEAVPPIPNQIYDTPRPNGNLRLPCPALPRRKETHAPAAKETVARARETEEERRGEAAEARRRVPAMERYHPSEVYELFVRHMNTPRVVVDNGDCPTATLVQVHSAWKHGVLLEAVAALSDHGVCVRKGYISSDDGRWFMDVFHVTDAAGRKVADADALLARLESSLSADALPPRTPPAAAASPAAGAHTLLELVGADRPGLLSEVFAVLHDLRCGIVDARAWTHGGRVAALVFVRDEETGAPIDDAARVRRVESRLRHVLRGGARGARTVVLADAAAVNMDRRLHQLLDEDGKAEAPSTTAVAVQDWGERGYSVVTVSCRDRPKLLFDVVCTLTDLDYVVYHGTFDTDGDHAQQEFYIRRLDGRPISSAAERRRVIQCLQAAIERRASEQGVRLELRITDRRGLLAYVTRVFRENSLSVTHAEINTRGDMAMNVFHVTDAAGRPADPKTIDDVIQKIGTESLRVDEERWPRLCSTEGDASRGGAGIFSLGSLVKKNLVSLGLIRSCS</sequence>
<dbReference type="EMBL" id="OZ075126">
    <property type="protein sequence ID" value="CAL4938517.1"/>
    <property type="molecule type" value="Genomic_DNA"/>
</dbReference>
<evidence type="ECO:0000313" key="6">
    <source>
        <dbReference type="Proteomes" id="UP001497457"/>
    </source>
</evidence>
<feature type="region of interest" description="Disordered" evidence="3">
    <location>
        <begin position="1"/>
        <end position="114"/>
    </location>
</feature>
<evidence type="ECO:0000259" key="4">
    <source>
        <dbReference type="PROSITE" id="PS51671"/>
    </source>
</evidence>
<feature type="domain" description="ACT" evidence="4">
    <location>
        <begin position="245"/>
        <end position="322"/>
    </location>
</feature>
<dbReference type="CDD" id="cd04925">
    <property type="entry name" value="ACT_ACR_2"/>
    <property type="match status" value="1"/>
</dbReference>
<dbReference type="InterPro" id="IPR045865">
    <property type="entry name" value="ACT-like_dom_sf"/>
</dbReference>
<comment type="function">
    <text evidence="2">Binds amino acids.</text>
</comment>
<feature type="domain" description="ACT" evidence="4">
    <location>
        <begin position="154"/>
        <end position="232"/>
    </location>
</feature>
<evidence type="ECO:0000256" key="3">
    <source>
        <dbReference type="SAM" id="MobiDB-lite"/>
    </source>
</evidence>
<organism evidence="5 6">
    <name type="scientific">Urochloa decumbens</name>
    <dbReference type="NCBI Taxonomy" id="240449"/>
    <lineage>
        <taxon>Eukaryota</taxon>
        <taxon>Viridiplantae</taxon>
        <taxon>Streptophyta</taxon>
        <taxon>Embryophyta</taxon>
        <taxon>Tracheophyta</taxon>
        <taxon>Spermatophyta</taxon>
        <taxon>Magnoliopsida</taxon>
        <taxon>Liliopsida</taxon>
        <taxon>Poales</taxon>
        <taxon>Poaceae</taxon>
        <taxon>PACMAD clade</taxon>
        <taxon>Panicoideae</taxon>
        <taxon>Panicodae</taxon>
        <taxon>Paniceae</taxon>
        <taxon>Melinidinae</taxon>
        <taxon>Urochloa</taxon>
    </lineage>
</organism>
<proteinExistence type="predicted"/>
<evidence type="ECO:0000313" key="5">
    <source>
        <dbReference type="EMBL" id="CAL4938517.1"/>
    </source>
</evidence>
<dbReference type="Pfam" id="PF13740">
    <property type="entry name" value="ACT_6"/>
    <property type="match status" value="1"/>
</dbReference>
<gene>
    <name evidence="5" type="ORF">URODEC1_LOCUS31283</name>
</gene>
<dbReference type="PANTHER" id="PTHR31096">
    <property type="entry name" value="ACT DOMAIN-CONTAINING PROTEIN ACR4-RELATED"/>
    <property type="match status" value="1"/>
</dbReference>
<dbReference type="AlphaFoldDB" id="A0ABC8Y5L5"/>
<keyword evidence="1 2" id="KW-0677">Repeat</keyword>
<keyword evidence="6" id="KW-1185">Reference proteome</keyword>
<dbReference type="GO" id="GO:0016597">
    <property type="term" value="F:amino acid binding"/>
    <property type="evidence" value="ECO:0007669"/>
    <property type="project" value="UniProtKB-UniRule"/>
</dbReference>
<dbReference type="InterPro" id="IPR040217">
    <property type="entry name" value="ACR1-12"/>
</dbReference>
<dbReference type="Gene3D" id="3.30.70.260">
    <property type="match status" value="1"/>
</dbReference>
<dbReference type="PROSITE" id="PS51671">
    <property type="entry name" value="ACT"/>
    <property type="match status" value="3"/>
</dbReference>
<dbReference type="InterPro" id="IPR002912">
    <property type="entry name" value="ACT_dom"/>
</dbReference>
<feature type="compositionally biased region" description="Basic and acidic residues" evidence="3">
    <location>
        <begin position="96"/>
        <end position="114"/>
    </location>
</feature>
<dbReference type="PANTHER" id="PTHR31096:SF51">
    <property type="entry name" value="ACT DOMAIN-CONTAINING PROTEIN ACR"/>
    <property type="match status" value="1"/>
</dbReference>
<accession>A0ABC8Y5L5</accession>
<dbReference type="CDD" id="cd04926">
    <property type="entry name" value="ACT_ACR_4"/>
    <property type="match status" value="1"/>
</dbReference>
<reference evidence="5 6" key="2">
    <citation type="submission" date="2024-10" db="EMBL/GenBank/DDBJ databases">
        <authorList>
            <person name="Ryan C."/>
        </authorList>
    </citation>
    <scope>NUCLEOTIDE SEQUENCE [LARGE SCALE GENOMIC DNA]</scope>
</reference>